<accession>A0A1E7Q8P6</accession>
<dbReference type="Proteomes" id="UP000242258">
    <property type="component" value="Unassembled WGS sequence"/>
</dbReference>
<keyword evidence="1" id="KW-0732">Signal</keyword>
<dbReference type="AlphaFoldDB" id="A0A1E7Q8P6"/>
<sequence length="215" mass="22636">MMMKTTLMILAATIATMAAFSAGPVLAADTEHAMDMQQQQTGINMFGGAIYTGEPALAVTGALVKAGGGADNFSFASALVAMLGEETVNAEVAKLTKQYGEDEVNTFLGGMDAAIGFGLKRAAEAGVIMPEPAELSGAELAKTLVQAGTTPDGTFWSGYLFDKALSNQLHNQVMIDINSHASYEEDKITHKILNQAMYDVAQALGMKQVKLAKLH</sequence>
<evidence type="ECO:0000313" key="2">
    <source>
        <dbReference type="EMBL" id="OEY70471.1"/>
    </source>
</evidence>
<protein>
    <submittedName>
        <fullName evidence="2">Uncharacterized protein</fullName>
    </submittedName>
</protein>
<evidence type="ECO:0000313" key="3">
    <source>
        <dbReference type="Proteomes" id="UP000242258"/>
    </source>
</evidence>
<organism evidence="2 3">
    <name type="scientific">Rheinheimera salexigens</name>
    <dbReference type="NCBI Taxonomy" id="1628148"/>
    <lineage>
        <taxon>Bacteria</taxon>
        <taxon>Pseudomonadati</taxon>
        <taxon>Pseudomonadota</taxon>
        <taxon>Gammaproteobacteria</taxon>
        <taxon>Chromatiales</taxon>
        <taxon>Chromatiaceae</taxon>
        <taxon>Rheinheimera</taxon>
    </lineage>
</organism>
<comment type="caution">
    <text evidence="2">The sequence shown here is derived from an EMBL/GenBank/DDBJ whole genome shotgun (WGS) entry which is preliminary data.</text>
</comment>
<feature type="signal peptide" evidence="1">
    <location>
        <begin position="1"/>
        <end position="27"/>
    </location>
</feature>
<proteinExistence type="predicted"/>
<keyword evidence="3" id="KW-1185">Reference proteome</keyword>
<name>A0A1E7Q8P6_9GAMM</name>
<gene>
    <name evidence="2" type="ORF">BI198_13520</name>
</gene>
<evidence type="ECO:0000256" key="1">
    <source>
        <dbReference type="SAM" id="SignalP"/>
    </source>
</evidence>
<dbReference type="EMBL" id="MKEK01000001">
    <property type="protein sequence ID" value="OEY70471.1"/>
    <property type="molecule type" value="Genomic_DNA"/>
</dbReference>
<feature type="chain" id="PRO_5009200496" evidence="1">
    <location>
        <begin position="28"/>
        <end position="215"/>
    </location>
</feature>
<reference evidence="3" key="1">
    <citation type="submission" date="2016-09" db="EMBL/GenBank/DDBJ databases">
        <authorList>
            <person name="Wan X."/>
            <person name="Hou S."/>
        </authorList>
    </citation>
    <scope>NUCLEOTIDE SEQUENCE [LARGE SCALE GENOMIC DNA]</scope>
    <source>
        <strain evidence="3">KH87</strain>
    </source>
</reference>